<evidence type="ECO:0000256" key="9">
    <source>
        <dbReference type="ARBA" id="ARBA00023136"/>
    </source>
</evidence>
<dbReference type="Pfam" id="PF16916">
    <property type="entry name" value="ZT_dimer"/>
    <property type="match status" value="1"/>
</dbReference>
<comment type="catalytic activity">
    <reaction evidence="11">
        <text>Zn(2+)(in) + H(+)(out) = Zn(2+)(out) + H(+)(in)</text>
        <dbReference type="Rhea" id="RHEA:28839"/>
        <dbReference type="ChEBI" id="CHEBI:15378"/>
        <dbReference type="ChEBI" id="CHEBI:29105"/>
    </reaction>
</comment>
<evidence type="ECO:0000256" key="5">
    <source>
        <dbReference type="ARBA" id="ARBA00022496"/>
    </source>
</evidence>
<organism evidence="19 20">
    <name type="scientific">Pseudidiomarina homiensis</name>
    <dbReference type="NCBI Taxonomy" id="364198"/>
    <lineage>
        <taxon>Bacteria</taxon>
        <taxon>Pseudomonadati</taxon>
        <taxon>Pseudomonadota</taxon>
        <taxon>Gammaproteobacteria</taxon>
        <taxon>Alteromonadales</taxon>
        <taxon>Idiomarinaceae</taxon>
        <taxon>Pseudidiomarina</taxon>
    </lineage>
</organism>
<keyword evidence="4" id="KW-1003">Cell membrane</keyword>
<evidence type="ECO:0000313" key="20">
    <source>
        <dbReference type="Proteomes" id="UP000287649"/>
    </source>
</evidence>
<keyword evidence="6 16" id="KW-0812">Transmembrane</keyword>
<reference evidence="20" key="1">
    <citation type="journal article" date="2018" name="Front. Microbiol.">
        <title>Genome-Based Analysis Reveals the Taxonomy and Diversity of the Family Idiomarinaceae.</title>
        <authorList>
            <person name="Liu Y."/>
            <person name="Lai Q."/>
            <person name="Shao Z."/>
        </authorList>
    </citation>
    <scope>NUCLEOTIDE SEQUENCE [LARGE SCALE GENOMIC DNA]</scope>
    <source>
        <strain evidence="20">PO-M2</strain>
    </source>
</reference>
<dbReference type="PANTHER" id="PTHR43840:SF41">
    <property type="entry name" value="CATION-EFFLUX PUMP FIEF"/>
    <property type="match status" value="1"/>
</dbReference>
<keyword evidence="5" id="KW-0408">Iron</keyword>
<dbReference type="OrthoDB" id="9806522at2"/>
<dbReference type="InterPro" id="IPR027470">
    <property type="entry name" value="Cation_efflux_CTD"/>
</dbReference>
<feature type="transmembrane region" description="Helical" evidence="16">
    <location>
        <begin position="164"/>
        <end position="182"/>
    </location>
</feature>
<evidence type="ECO:0000256" key="4">
    <source>
        <dbReference type="ARBA" id="ARBA00022475"/>
    </source>
</evidence>
<evidence type="ECO:0000256" key="6">
    <source>
        <dbReference type="ARBA" id="ARBA00022692"/>
    </source>
</evidence>
<feature type="transmembrane region" description="Helical" evidence="16">
    <location>
        <begin position="21"/>
        <end position="39"/>
    </location>
</feature>
<feature type="transmembrane region" description="Helical" evidence="16">
    <location>
        <begin position="120"/>
        <end position="143"/>
    </location>
</feature>
<keyword evidence="7" id="KW-0862">Zinc</keyword>
<evidence type="ECO:0000256" key="7">
    <source>
        <dbReference type="ARBA" id="ARBA00022906"/>
    </source>
</evidence>
<keyword evidence="7" id="KW-0864">Zinc transport</keyword>
<dbReference type="AlphaFoldDB" id="A0A432XXJ8"/>
<dbReference type="GO" id="GO:0015093">
    <property type="term" value="F:ferrous iron transmembrane transporter activity"/>
    <property type="evidence" value="ECO:0007669"/>
    <property type="project" value="TreeGrafter"/>
</dbReference>
<name>A0A432XXJ8_9GAMM</name>
<evidence type="ECO:0000256" key="8">
    <source>
        <dbReference type="ARBA" id="ARBA00022989"/>
    </source>
</evidence>
<evidence type="ECO:0000256" key="1">
    <source>
        <dbReference type="ARBA" id="ARBA00004651"/>
    </source>
</evidence>
<keyword evidence="20" id="KW-1185">Reference proteome</keyword>
<protein>
    <recommendedName>
        <fullName evidence="14">Cation-efflux pump FieF</fullName>
    </recommendedName>
</protein>
<comment type="subunit">
    <text evidence="13">Homodimer. The subunits are held together in a parallel orientation through zinc binding at the interface of the cytoplasmic domains.</text>
</comment>
<feature type="region of interest" description="Disordered" evidence="15">
    <location>
        <begin position="296"/>
        <end position="322"/>
    </location>
</feature>
<feature type="transmembrane region" description="Helical" evidence="16">
    <location>
        <begin position="45"/>
        <end position="66"/>
    </location>
</feature>
<dbReference type="GO" id="GO:0006882">
    <property type="term" value="P:intracellular zinc ion homeostasis"/>
    <property type="evidence" value="ECO:0007669"/>
    <property type="project" value="TreeGrafter"/>
</dbReference>
<keyword evidence="3" id="KW-0813">Transport</keyword>
<dbReference type="GO" id="GO:0015086">
    <property type="term" value="F:cadmium ion transmembrane transporter activity"/>
    <property type="evidence" value="ECO:0007669"/>
    <property type="project" value="TreeGrafter"/>
</dbReference>
<dbReference type="Gene3D" id="1.20.1510.10">
    <property type="entry name" value="Cation efflux protein transmembrane domain"/>
    <property type="match status" value="1"/>
</dbReference>
<dbReference type="InterPro" id="IPR002524">
    <property type="entry name" value="Cation_efflux"/>
</dbReference>
<dbReference type="InterPro" id="IPR058533">
    <property type="entry name" value="Cation_efflux_TM"/>
</dbReference>
<evidence type="ECO:0000256" key="15">
    <source>
        <dbReference type="SAM" id="MobiDB-lite"/>
    </source>
</evidence>
<keyword evidence="8 16" id="KW-1133">Transmembrane helix</keyword>
<dbReference type="SUPFAM" id="SSF160240">
    <property type="entry name" value="Cation efflux protein cytoplasmic domain-like"/>
    <property type="match status" value="1"/>
</dbReference>
<keyword evidence="9 16" id="KW-0472">Membrane</keyword>
<dbReference type="InterPro" id="IPR050291">
    <property type="entry name" value="CDF_Transporter"/>
</dbReference>
<feature type="transmembrane region" description="Helical" evidence="16">
    <location>
        <begin position="87"/>
        <end position="108"/>
    </location>
</feature>
<keyword evidence="7" id="KW-0406">Ion transport</keyword>
<dbReference type="EMBL" id="PIPX01000002">
    <property type="protein sequence ID" value="RUO53462.1"/>
    <property type="molecule type" value="Genomic_DNA"/>
</dbReference>
<evidence type="ECO:0000256" key="12">
    <source>
        <dbReference type="ARBA" id="ARBA00050984"/>
    </source>
</evidence>
<comment type="catalytic activity">
    <reaction evidence="10">
        <text>Fe(2+)(in) + H(+)(out) = Fe(2+)(out) + H(+)(in)</text>
        <dbReference type="Rhea" id="RHEA:29439"/>
        <dbReference type="ChEBI" id="CHEBI:15378"/>
        <dbReference type="ChEBI" id="CHEBI:29033"/>
    </reaction>
</comment>
<dbReference type="FunFam" id="3.30.70.1350:FF:000002">
    <property type="entry name" value="Ferrous-iron efflux pump FieF"/>
    <property type="match status" value="1"/>
</dbReference>
<dbReference type="Proteomes" id="UP000287649">
    <property type="component" value="Unassembled WGS sequence"/>
</dbReference>
<sequence>MATKGATQRDYGFWVKLATRASVTVAFTLIIVKLWAWIATDAASMLASATDSMLDGLASLFTFFSVRYALQPADREHRFGHGKAESLAALVQSALITGSAMLLLVHSAQQLWQGSQVQQAGLGVYVSLFAIALTLGLVLLQRVAIRNTGSKAIAADHLHFQSDLLLNSAVIAALLLSAYGWYWADSVFAIVIAIYLAYGAIRIGWEAFQGLMDRELPEEDKAQIVAVLRSTKGIHGWHDLRTRASGPTRFIQCHVELQDELSLKAAHDIADGAEQRLRELFPDTDVIIHMDPLSAVPQSSAADPETNPASAVTSADDTHRPQ</sequence>
<dbReference type="InterPro" id="IPR027469">
    <property type="entry name" value="Cation_efflux_TMD_sf"/>
</dbReference>
<evidence type="ECO:0000259" key="17">
    <source>
        <dbReference type="Pfam" id="PF01545"/>
    </source>
</evidence>
<evidence type="ECO:0000256" key="16">
    <source>
        <dbReference type="SAM" id="Phobius"/>
    </source>
</evidence>
<dbReference type="Gene3D" id="3.30.70.1350">
    <property type="entry name" value="Cation efflux protein, cytoplasmic domain"/>
    <property type="match status" value="1"/>
</dbReference>
<dbReference type="Pfam" id="PF01545">
    <property type="entry name" value="Cation_efflux"/>
    <property type="match status" value="1"/>
</dbReference>
<dbReference type="NCBIfam" id="TIGR01297">
    <property type="entry name" value="CDF"/>
    <property type="match status" value="1"/>
</dbReference>
<feature type="compositionally biased region" description="Polar residues" evidence="15">
    <location>
        <begin position="296"/>
        <end position="315"/>
    </location>
</feature>
<proteinExistence type="inferred from homology"/>
<evidence type="ECO:0000256" key="13">
    <source>
        <dbReference type="ARBA" id="ARBA00062926"/>
    </source>
</evidence>
<evidence type="ECO:0000256" key="3">
    <source>
        <dbReference type="ARBA" id="ARBA00022448"/>
    </source>
</evidence>
<comment type="subcellular location">
    <subcellularLocation>
        <location evidence="1">Cell membrane</location>
        <topology evidence="1">Multi-pass membrane protein</topology>
    </subcellularLocation>
</comment>
<accession>A0A432XXJ8</accession>
<gene>
    <name evidence="19" type="primary">fieF</name>
    <name evidence="19" type="synonym">yiiP</name>
    <name evidence="19" type="ORF">CWI70_09770</name>
</gene>
<dbReference type="GO" id="GO:0015341">
    <property type="term" value="F:zinc efflux antiporter activity"/>
    <property type="evidence" value="ECO:0007669"/>
    <property type="project" value="TreeGrafter"/>
</dbReference>
<evidence type="ECO:0000259" key="18">
    <source>
        <dbReference type="Pfam" id="PF16916"/>
    </source>
</evidence>
<keyword evidence="5" id="KW-0410">Iron transport</keyword>
<comment type="caution">
    <text evidence="19">The sequence shown here is derived from an EMBL/GenBank/DDBJ whole genome shotgun (WGS) entry which is preliminary data.</text>
</comment>
<feature type="domain" description="Cation efflux protein cytoplasmic" evidence="18">
    <location>
        <begin position="216"/>
        <end position="292"/>
    </location>
</feature>
<evidence type="ECO:0000256" key="14">
    <source>
        <dbReference type="ARBA" id="ARBA00072262"/>
    </source>
</evidence>
<feature type="transmembrane region" description="Helical" evidence="16">
    <location>
        <begin position="188"/>
        <end position="205"/>
    </location>
</feature>
<dbReference type="InterPro" id="IPR036837">
    <property type="entry name" value="Cation_efflux_CTD_sf"/>
</dbReference>
<evidence type="ECO:0000313" key="19">
    <source>
        <dbReference type="EMBL" id="RUO53462.1"/>
    </source>
</evidence>
<dbReference type="GO" id="GO:0005886">
    <property type="term" value="C:plasma membrane"/>
    <property type="evidence" value="ECO:0007669"/>
    <property type="project" value="UniProtKB-SubCell"/>
</dbReference>
<evidence type="ECO:0000256" key="10">
    <source>
        <dbReference type="ARBA" id="ARBA00035584"/>
    </source>
</evidence>
<comment type="catalytic activity">
    <reaction evidence="12">
        <text>Cd(2+)(in) + H(+)(out) = Cd(2+)(out) + H(+)(in)</text>
        <dbReference type="Rhea" id="RHEA:28739"/>
        <dbReference type="ChEBI" id="CHEBI:15378"/>
        <dbReference type="ChEBI" id="CHEBI:48775"/>
    </reaction>
</comment>
<dbReference type="PANTHER" id="PTHR43840">
    <property type="entry name" value="MITOCHONDRIAL METAL TRANSPORTER 1-RELATED"/>
    <property type="match status" value="1"/>
</dbReference>
<evidence type="ECO:0000256" key="11">
    <source>
        <dbReference type="ARBA" id="ARBA00047695"/>
    </source>
</evidence>
<dbReference type="RefSeq" id="WP_126773196.1">
    <property type="nucleotide sequence ID" value="NZ_PIPX01000002.1"/>
</dbReference>
<feature type="domain" description="Cation efflux protein transmembrane" evidence="17">
    <location>
        <begin position="21"/>
        <end position="212"/>
    </location>
</feature>
<comment type="similarity">
    <text evidence="2">Belongs to the cation diffusion facilitator (CDF) transporter (TC 2.A.4) family. FieF subfamily.</text>
</comment>
<dbReference type="SUPFAM" id="SSF161111">
    <property type="entry name" value="Cation efflux protein transmembrane domain-like"/>
    <property type="match status" value="1"/>
</dbReference>
<dbReference type="FunFam" id="1.20.1510.10:FF:000001">
    <property type="entry name" value="Ferrous-iron efflux pump FieF"/>
    <property type="match status" value="1"/>
</dbReference>
<evidence type="ECO:0000256" key="2">
    <source>
        <dbReference type="ARBA" id="ARBA00010212"/>
    </source>
</evidence>